<evidence type="ECO:0000313" key="3">
    <source>
        <dbReference type="Proteomes" id="UP000318288"/>
    </source>
</evidence>
<comment type="caution">
    <text evidence="2">The sequence shown here is derived from an EMBL/GenBank/DDBJ whole genome shotgun (WGS) entry which is preliminary data.</text>
</comment>
<keyword evidence="3" id="KW-1185">Reference proteome</keyword>
<sequence>MCDPGRPASWQALQRVRRCETRHGQDGLRTGHSSSAPGYRAFVVEAGRQRTSPDNGGDQRAGSVSCPFVKPCKPGSVASHGSLQFITSRSAVGTGCPNRQHLAWLSMKGQQPSSLPVSANASVCETQTRPGQTSRERRKTARDSLDTPISRSAPQSRAKVRRAHRVGRSRWERASRENEYWHSRDRCSGMSLSTRRRRWQSGQLGTANATKSEYGSRLLRA</sequence>
<feature type="compositionally biased region" description="Basic residues" evidence="1">
    <location>
        <begin position="158"/>
        <end position="168"/>
    </location>
</feature>
<feature type="compositionally biased region" description="Basic and acidic residues" evidence="1">
    <location>
        <begin position="169"/>
        <end position="187"/>
    </location>
</feature>
<protein>
    <submittedName>
        <fullName evidence="2">Uncharacterized protein</fullName>
    </submittedName>
</protein>
<organism evidence="2 3">
    <name type="scientific">Rubripirellula tenax</name>
    <dbReference type="NCBI Taxonomy" id="2528015"/>
    <lineage>
        <taxon>Bacteria</taxon>
        <taxon>Pseudomonadati</taxon>
        <taxon>Planctomycetota</taxon>
        <taxon>Planctomycetia</taxon>
        <taxon>Pirellulales</taxon>
        <taxon>Pirellulaceae</taxon>
        <taxon>Rubripirellula</taxon>
    </lineage>
</organism>
<dbReference type="EMBL" id="SJPW01000006">
    <property type="protein sequence ID" value="TWU48997.1"/>
    <property type="molecule type" value="Genomic_DNA"/>
</dbReference>
<dbReference type="Proteomes" id="UP000318288">
    <property type="component" value="Unassembled WGS sequence"/>
</dbReference>
<evidence type="ECO:0000256" key="1">
    <source>
        <dbReference type="SAM" id="MobiDB-lite"/>
    </source>
</evidence>
<feature type="region of interest" description="Disordered" evidence="1">
    <location>
        <begin position="111"/>
        <end position="221"/>
    </location>
</feature>
<accession>A0A5C6ELJ9</accession>
<proteinExistence type="predicted"/>
<feature type="compositionally biased region" description="Polar residues" evidence="1">
    <location>
        <begin position="111"/>
        <end position="133"/>
    </location>
</feature>
<evidence type="ECO:0000313" key="2">
    <source>
        <dbReference type="EMBL" id="TWU48997.1"/>
    </source>
</evidence>
<dbReference type="AlphaFoldDB" id="A0A5C6ELJ9"/>
<feature type="region of interest" description="Disordered" evidence="1">
    <location>
        <begin position="18"/>
        <end position="38"/>
    </location>
</feature>
<name>A0A5C6ELJ9_9BACT</name>
<feature type="compositionally biased region" description="Polar residues" evidence="1">
    <location>
        <begin position="200"/>
        <end position="213"/>
    </location>
</feature>
<gene>
    <name evidence="2" type="ORF">Poly51_49010</name>
</gene>
<reference evidence="2 3" key="1">
    <citation type="submission" date="2019-02" db="EMBL/GenBank/DDBJ databases">
        <title>Deep-cultivation of Planctomycetes and their phenomic and genomic characterization uncovers novel biology.</title>
        <authorList>
            <person name="Wiegand S."/>
            <person name="Jogler M."/>
            <person name="Boedeker C."/>
            <person name="Pinto D."/>
            <person name="Vollmers J."/>
            <person name="Rivas-Marin E."/>
            <person name="Kohn T."/>
            <person name="Peeters S.H."/>
            <person name="Heuer A."/>
            <person name="Rast P."/>
            <person name="Oberbeckmann S."/>
            <person name="Bunk B."/>
            <person name="Jeske O."/>
            <person name="Meyerdierks A."/>
            <person name="Storesund J.E."/>
            <person name="Kallscheuer N."/>
            <person name="Luecker S."/>
            <person name="Lage O.M."/>
            <person name="Pohl T."/>
            <person name="Merkel B.J."/>
            <person name="Hornburger P."/>
            <person name="Mueller R.-W."/>
            <person name="Bruemmer F."/>
            <person name="Labrenz M."/>
            <person name="Spormann A.M."/>
            <person name="Op Den Camp H."/>
            <person name="Overmann J."/>
            <person name="Amann R."/>
            <person name="Jetten M.S.M."/>
            <person name="Mascher T."/>
            <person name="Medema M.H."/>
            <person name="Devos D.P."/>
            <person name="Kaster A.-K."/>
            <person name="Ovreas L."/>
            <person name="Rohde M."/>
            <person name="Galperin M.Y."/>
            <person name="Jogler C."/>
        </authorList>
    </citation>
    <scope>NUCLEOTIDE SEQUENCE [LARGE SCALE GENOMIC DNA]</scope>
    <source>
        <strain evidence="2 3">Poly51</strain>
    </source>
</reference>